<evidence type="ECO:0000313" key="2">
    <source>
        <dbReference type="EMBL" id="KAH6678806.1"/>
    </source>
</evidence>
<sequence>MSPKVILFAGAPDPATFDQGMRDPLNHFTPPISTFLGLNNTPQEPETHAAWRSLPLKPKPLHTGLTQDYDLPAQHRQPDDHFFTTASISFISTRSDEGLTTTLSLAQSQENQQILSQFYDESLARHDDVRSSQLPPPEETTASFDTDASTSILGSAADDETSILSARPPLPASNHLSDIEDVPKARDLLALAPATVTVNLIAGIISISPKDVVTRWGRHMSLVELLLGDDTRAGFAVTFWLPGAGAGTRSAVQKTQEAILSTLRRQDVVLLQNVALHVFRGKVYGQSLRKNLTRVHLLHRRLLDDNDQGGYYRTEHLRAGTLADPQLNKTRKVRDWVLRFVGSDAPAARPGRKKRGWDVLPDDTQ</sequence>
<accession>A0A9P8V660</accession>
<organism evidence="2 3">
    <name type="scientific">Plectosphaerella plurivora</name>
    <dbReference type="NCBI Taxonomy" id="936078"/>
    <lineage>
        <taxon>Eukaryota</taxon>
        <taxon>Fungi</taxon>
        <taxon>Dikarya</taxon>
        <taxon>Ascomycota</taxon>
        <taxon>Pezizomycotina</taxon>
        <taxon>Sordariomycetes</taxon>
        <taxon>Hypocreomycetidae</taxon>
        <taxon>Glomerellales</taxon>
        <taxon>Plectosphaerellaceae</taxon>
        <taxon>Plectosphaerella</taxon>
    </lineage>
</organism>
<evidence type="ECO:0000256" key="1">
    <source>
        <dbReference type="SAM" id="MobiDB-lite"/>
    </source>
</evidence>
<evidence type="ECO:0008006" key="4">
    <source>
        <dbReference type="Google" id="ProtNLM"/>
    </source>
</evidence>
<feature type="region of interest" description="Disordered" evidence="1">
    <location>
        <begin position="126"/>
        <end position="148"/>
    </location>
</feature>
<dbReference type="Gene3D" id="2.40.50.140">
    <property type="entry name" value="Nucleic acid-binding proteins"/>
    <property type="match status" value="1"/>
</dbReference>
<keyword evidence="3" id="KW-1185">Reference proteome</keyword>
<dbReference type="Proteomes" id="UP000770015">
    <property type="component" value="Unassembled WGS sequence"/>
</dbReference>
<dbReference type="AlphaFoldDB" id="A0A9P8V660"/>
<reference evidence="2" key="1">
    <citation type="journal article" date="2021" name="Nat. Commun.">
        <title>Genetic determinants of endophytism in the Arabidopsis root mycobiome.</title>
        <authorList>
            <person name="Mesny F."/>
            <person name="Miyauchi S."/>
            <person name="Thiergart T."/>
            <person name="Pickel B."/>
            <person name="Atanasova L."/>
            <person name="Karlsson M."/>
            <person name="Huettel B."/>
            <person name="Barry K.W."/>
            <person name="Haridas S."/>
            <person name="Chen C."/>
            <person name="Bauer D."/>
            <person name="Andreopoulos W."/>
            <person name="Pangilinan J."/>
            <person name="LaButti K."/>
            <person name="Riley R."/>
            <person name="Lipzen A."/>
            <person name="Clum A."/>
            <person name="Drula E."/>
            <person name="Henrissat B."/>
            <person name="Kohler A."/>
            <person name="Grigoriev I.V."/>
            <person name="Martin F.M."/>
            <person name="Hacquard S."/>
        </authorList>
    </citation>
    <scope>NUCLEOTIDE SEQUENCE</scope>
    <source>
        <strain evidence="2">MPI-SDFR-AT-0117</strain>
    </source>
</reference>
<dbReference type="OrthoDB" id="5378679at2759"/>
<gene>
    <name evidence="2" type="ORF">F5X68DRAFT_34411</name>
</gene>
<comment type="caution">
    <text evidence="2">The sequence shown here is derived from an EMBL/GenBank/DDBJ whole genome shotgun (WGS) entry which is preliminary data.</text>
</comment>
<proteinExistence type="predicted"/>
<dbReference type="InterPro" id="IPR012340">
    <property type="entry name" value="NA-bd_OB-fold"/>
</dbReference>
<protein>
    <recommendedName>
        <fullName evidence="4">Nucleic acid-binding, OB-fold protein</fullName>
    </recommendedName>
</protein>
<name>A0A9P8V660_9PEZI</name>
<evidence type="ECO:0000313" key="3">
    <source>
        <dbReference type="Proteomes" id="UP000770015"/>
    </source>
</evidence>
<dbReference type="EMBL" id="JAGSXJ010000021">
    <property type="protein sequence ID" value="KAH6678806.1"/>
    <property type="molecule type" value="Genomic_DNA"/>
</dbReference>